<dbReference type="AlphaFoldDB" id="A0AAW3WXE3"/>
<dbReference type="Proteomes" id="UP000659084">
    <property type="component" value="Unassembled WGS sequence"/>
</dbReference>
<feature type="non-terminal residue" evidence="1">
    <location>
        <position position="178"/>
    </location>
</feature>
<gene>
    <name evidence="1" type="ORF">H8J20_28345</name>
</gene>
<sequence length="178" mass="20628">LSTQIDISAISLERVTEVCPAFLADTPRAARKVHRHHQPQFCGTVPRSVAARRFCAVLAKHDWNRNRFIVALRQRNGQRLAVRSERRETFDALAMAVLAYCDYNPDNEYLFEVMCGVEQLARLTGQLHQGADQRKTYDPVLKALRDWERAGLIIILRGFDPETRQYKAMRIWVRPAFF</sequence>
<protein>
    <submittedName>
        <fullName evidence="1">Uncharacterized protein</fullName>
    </submittedName>
</protein>
<reference evidence="1" key="1">
    <citation type="submission" date="2020-08" db="EMBL/GenBank/DDBJ databases">
        <title>Food and environmental bacterial isolates.</title>
        <authorList>
            <person name="Richter L."/>
            <person name="Du Plessis E.M."/>
            <person name="Duvenage S."/>
            <person name="Allam M."/>
            <person name="Korsten L."/>
        </authorList>
    </citation>
    <scope>NUCLEOTIDE SEQUENCE</scope>
    <source>
        <strain evidence="1">UPMP2127</strain>
    </source>
</reference>
<accession>A0AAW3WXE3</accession>
<feature type="non-terminal residue" evidence="1">
    <location>
        <position position="1"/>
    </location>
</feature>
<comment type="caution">
    <text evidence="1">The sequence shown here is derived from an EMBL/GenBank/DDBJ whole genome shotgun (WGS) entry which is preliminary data.</text>
</comment>
<name>A0AAW3WXE3_SERFO</name>
<dbReference type="EMBL" id="JACNYO010000105">
    <property type="protein sequence ID" value="MBC3216020.1"/>
    <property type="molecule type" value="Genomic_DNA"/>
</dbReference>
<organism evidence="1 2">
    <name type="scientific">Serratia fonticola</name>
    <dbReference type="NCBI Taxonomy" id="47917"/>
    <lineage>
        <taxon>Bacteria</taxon>
        <taxon>Pseudomonadati</taxon>
        <taxon>Pseudomonadota</taxon>
        <taxon>Gammaproteobacteria</taxon>
        <taxon>Enterobacterales</taxon>
        <taxon>Yersiniaceae</taxon>
        <taxon>Serratia</taxon>
    </lineage>
</organism>
<evidence type="ECO:0000313" key="2">
    <source>
        <dbReference type="Proteomes" id="UP000659084"/>
    </source>
</evidence>
<proteinExistence type="predicted"/>
<evidence type="ECO:0000313" key="1">
    <source>
        <dbReference type="EMBL" id="MBC3216020.1"/>
    </source>
</evidence>